<dbReference type="InterPro" id="IPR052944">
    <property type="entry name" value="Sporulation_related"/>
</dbReference>
<feature type="signal peptide" evidence="2">
    <location>
        <begin position="1"/>
        <end position="17"/>
    </location>
</feature>
<dbReference type="CDD" id="cd16329">
    <property type="entry name" value="LolA_like"/>
    <property type="match status" value="1"/>
</dbReference>
<dbReference type="InterPro" id="IPR033399">
    <property type="entry name" value="TP_0789-like"/>
</dbReference>
<evidence type="ECO:0000256" key="2">
    <source>
        <dbReference type="SAM" id="SignalP"/>
    </source>
</evidence>
<proteinExistence type="predicted"/>
<evidence type="ECO:0000313" key="5">
    <source>
        <dbReference type="Proteomes" id="UP000500961"/>
    </source>
</evidence>
<dbReference type="SUPFAM" id="SSF89392">
    <property type="entry name" value="Prokaryotic lipoproteins and lipoprotein localization factors"/>
    <property type="match status" value="1"/>
</dbReference>
<dbReference type="Pfam" id="PF17131">
    <property type="entry name" value="LolA_like"/>
    <property type="match status" value="1"/>
</dbReference>
<evidence type="ECO:0000313" key="4">
    <source>
        <dbReference type="EMBL" id="QKG80539.1"/>
    </source>
</evidence>
<name>A0A7D4BKX3_9BACT</name>
<dbReference type="KEGG" id="ttz:FHG85_09745"/>
<dbReference type="RefSeq" id="WP_173075349.1">
    <property type="nucleotide sequence ID" value="NZ_CP041345.1"/>
</dbReference>
<reference evidence="4 5" key="1">
    <citation type="submission" date="2019-07" db="EMBL/GenBank/DDBJ databases">
        <title>Thalassofilum flectens gen. nov., sp. nov., a novel moderate thermophilic anaerobe from a shallow sea hot spring in Kunashir Island (Russia), representing a new family in the order Bacteroidales, and proposal of Thalassofilacea fam. nov.</title>
        <authorList>
            <person name="Kochetkova T.V."/>
            <person name="Podosokorskaya O.A."/>
            <person name="Novikov A."/>
            <person name="Elcheninov A.G."/>
            <person name="Toshchakov S.V."/>
            <person name="Kublanov I.V."/>
        </authorList>
    </citation>
    <scope>NUCLEOTIDE SEQUENCE [LARGE SCALE GENOMIC DNA]</scope>
    <source>
        <strain evidence="4 5">38-H</strain>
    </source>
</reference>
<evidence type="ECO:0000256" key="1">
    <source>
        <dbReference type="ARBA" id="ARBA00022729"/>
    </source>
</evidence>
<keyword evidence="5" id="KW-1185">Reference proteome</keyword>
<dbReference type="AlphaFoldDB" id="A0A7D4BKX3"/>
<feature type="domain" description="Uncharacterized protein TP-0789" evidence="3">
    <location>
        <begin position="66"/>
        <end position="246"/>
    </location>
</feature>
<dbReference type="Proteomes" id="UP000500961">
    <property type="component" value="Chromosome"/>
</dbReference>
<dbReference type="InterPro" id="IPR029046">
    <property type="entry name" value="LolA/LolB/LppX"/>
</dbReference>
<feature type="chain" id="PRO_5029774141" evidence="2">
    <location>
        <begin position="18"/>
        <end position="249"/>
    </location>
</feature>
<accession>A0A7D4BKX3</accession>
<dbReference type="EMBL" id="CP041345">
    <property type="protein sequence ID" value="QKG80539.1"/>
    <property type="molecule type" value="Genomic_DNA"/>
</dbReference>
<keyword evidence="1 2" id="KW-0732">Signal</keyword>
<dbReference type="Gene3D" id="2.50.20.10">
    <property type="entry name" value="Lipoprotein localisation LolA/LolB/LppX"/>
    <property type="match status" value="1"/>
</dbReference>
<dbReference type="PANTHER" id="PTHR37507">
    <property type="entry name" value="SPORULATION PROTEIN YDCC"/>
    <property type="match status" value="1"/>
</dbReference>
<dbReference type="PANTHER" id="PTHR37507:SF2">
    <property type="entry name" value="SPORULATION PROTEIN YDCC"/>
    <property type="match status" value="1"/>
</dbReference>
<sequence length="249" mass="28668">MLRILLSAILILTNAWAALSQNATDIVRKADEKMRGEKSSYSEMTMRIVRPKWERSISFKSWSKGTELSLVYITDPAKEKGQAFLKIKREMWSWNPTINRTVKLPPSMLSQGWMGSDFTNDDLLNQRSIVVDYIHSITGTENIDGEECWKITLLPKPNAPVVWGKIVMWITKKHYLILKSEYYDEDQILVKTELASQIKQIGGRTIPTVYELLPAEEPGNKTIVELNKIEFNININDSFFSLRNLTQAR</sequence>
<gene>
    <name evidence="4" type="ORF">FHG85_09745</name>
</gene>
<protein>
    <submittedName>
        <fullName evidence="4">Outer membrane lipoprotein-sorting protein</fullName>
    </submittedName>
</protein>
<organism evidence="4 5">
    <name type="scientific">Tenuifilum thalassicum</name>
    <dbReference type="NCBI Taxonomy" id="2590900"/>
    <lineage>
        <taxon>Bacteria</taxon>
        <taxon>Pseudomonadati</taxon>
        <taxon>Bacteroidota</taxon>
        <taxon>Bacteroidia</taxon>
        <taxon>Bacteroidales</taxon>
        <taxon>Tenuifilaceae</taxon>
        <taxon>Tenuifilum</taxon>
    </lineage>
</organism>
<keyword evidence="4" id="KW-0449">Lipoprotein</keyword>
<evidence type="ECO:0000259" key="3">
    <source>
        <dbReference type="Pfam" id="PF17131"/>
    </source>
</evidence>